<organism evidence="2 3">
    <name type="scientific">Durusdinium trenchii</name>
    <dbReference type="NCBI Taxonomy" id="1381693"/>
    <lineage>
        <taxon>Eukaryota</taxon>
        <taxon>Sar</taxon>
        <taxon>Alveolata</taxon>
        <taxon>Dinophyceae</taxon>
        <taxon>Suessiales</taxon>
        <taxon>Symbiodiniaceae</taxon>
        <taxon>Durusdinium</taxon>
    </lineage>
</organism>
<comment type="caution">
    <text evidence="2">The sequence shown here is derived from an EMBL/GenBank/DDBJ whole genome shotgun (WGS) entry which is preliminary data.</text>
</comment>
<feature type="compositionally biased region" description="Low complexity" evidence="1">
    <location>
        <begin position="111"/>
        <end position="145"/>
    </location>
</feature>
<evidence type="ECO:0000313" key="3">
    <source>
        <dbReference type="Proteomes" id="UP001642464"/>
    </source>
</evidence>
<gene>
    <name evidence="2" type="ORF">SCF082_LOCUS15643</name>
</gene>
<sequence length="183" mass="20001">MAQGVKGWQEKLAVKWMDNQRQQEKLSSALTSAKADAENMEQVEQALLEVHRGTEERLTQLEKEKDAELSHRIQELVEKLGSEGLRSIAESASPEEIRSAFAILLEKRAQQKQAPQPQEEPQPAQAEAAAAQAEGHAAAHVAQGEGPASAPVTQTEGPPQYKAPPPQLKRKSGPQEDTVDQMD</sequence>
<reference evidence="2 3" key="1">
    <citation type="submission" date="2024-02" db="EMBL/GenBank/DDBJ databases">
        <authorList>
            <person name="Chen Y."/>
            <person name="Shah S."/>
            <person name="Dougan E. K."/>
            <person name="Thang M."/>
            <person name="Chan C."/>
        </authorList>
    </citation>
    <scope>NUCLEOTIDE SEQUENCE [LARGE SCALE GENOMIC DNA]</scope>
</reference>
<dbReference type="EMBL" id="CAXAMM010010002">
    <property type="protein sequence ID" value="CAK9022088.1"/>
    <property type="molecule type" value="Genomic_DNA"/>
</dbReference>
<proteinExistence type="predicted"/>
<evidence type="ECO:0000256" key="1">
    <source>
        <dbReference type="SAM" id="MobiDB-lite"/>
    </source>
</evidence>
<protein>
    <submittedName>
        <fullName evidence="2">Uncharacterized protein</fullName>
    </submittedName>
</protein>
<dbReference type="Proteomes" id="UP001642464">
    <property type="component" value="Unassembled WGS sequence"/>
</dbReference>
<keyword evidence="3" id="KW-1185">Reference proteome</keyword>
<accession>A0ABP0K5Y5</accession>
<name>A0ABP0K5Y5_9DINO</name>
<evidence type="ECO:0000313" key="2">
    <source>
        <dbReference type="EMBL" id="CAK9022088.1"/>
    </source>
</evidence>
<feature type="region of interest" description="Disordered" evidence="1">
    <location>
        <begin position="108"/>
        <end position="183"/>
    </location>
</feature>